<dbReference type="PANTHER" id="PTHR44307">
    <property type="entry name" value="PHOSPHOETHANOLAMINE METHYLTRANSFERASE"/>
    <property type="match status" value="1"/>
</dbReference>
<evidence type="ECO:0000313" key="8">
    <source>
        <dbReference type="Proteomes" id="UP000478208"/>
    </source>
</evidence>
<dbReference type="SUPFAM" id="SSF53335">
    <property type="entry name" value="S-adenosyl-L-methionine-dependent methyltransferases"/>
    <property type="match status" value="1"/>
</dbReference>
<dbReference type="GO" id="GO:0000234">
    <property type="term" value="F:phosphoethanolamine N-methyltransferase activity"/>
    <property type="evidence" value="ECO:0007669"/>
    <property type="project" value="UniProtKB-EC"/>
</dbReference>
<evidence type="ECO:0000256" key="5">
    <source>
        <dbReference type="ARBA" id="ARBA00047622"/>
    </source>
</evidence>
<proteinExistence type="predicted"/>
<evidence type="ECO:0000256" key="1">
    <source>
        <dbReference type="ARBA" id="ARBA00005189"/>
    </source>
</evidence>
<organism evidence="7 8">
    <name type="scientific">Winogradskyella endarachnes</name>
    <dbReference type="NCBI Taxonomy" id="2681965"/>
    <lineage>
        <taxon>Bacteria</taxon>
        <taxon>Pseudomonadati</taxon>
        <taxon>Bacteroidota</taxon>
        <taxon>Flavobacteriia</taxon>
        <taxon>Flavobacteriales</taxon>
        <taxon>Flavobacteriaceae</taxon>
        <taxon>Winogradskyella</taxon>
    </lineage>
</organism>
<keyword evidence="8" id="KW-1185">Reference proteome</keyword>
<comment type="catalytic activity">
    <reaction evidence="5">
        <text>phosphoethanolamine + S-adenosyl-L-methionine = N-methylethanolamine phosphate + S-adenosyl-L-homocysteine + H(+)</text>
        <dbReference type="Rhea" id="RHEA:20365"/>
        <dbReference type="ChEBI" id="CHEBI:15378"/>
        <dbReference type="ChEBI" id="CHEBI:57781"/>
        <dbReference type="ChEBI" id="CHEBI:57856"/>
        <dbReference type="ChEBI" id="CHEBI:58190"/>
        <dbReference type="ChEBI" id="CHEBI:59789"/>
        <dbReference type="EC" id="2.1.1.103"/>
    </reaction>
    <physiologicalReaction direction="left-to-right" evidence="5">
        <dbReference type="Rhea" id="RHEA:20366"/>
    </physiologicalReaction>
</comment>
<dbReference type="Proteomes" id="UP000478208">
    <property type="component" value="Unassembled WGS sequence"/>
</dbReference>
<feature type="domain" description="Methyltransferase" evidence="6">
    <location>
        <begin position="46"/>
        <end position="136"/>
    </location>
</feature>
<dbReference type="Pfam" id="PF13649">
    <property type="entry name" value="Methyltransf_25"/>
    <property type="match status" value="1"/>
</dbReference>
<dbReference type="InterPro" id="IPR029063">
    <property type="entry name" value="SAM-dependent_MTases_sf"/>
</dbReference>
<dbReference type="Gene3D" id="3.40.50.150">
    <property type="entry name" value="Vaccinia Virus protein VP39"/>
    <property type="match status" value="1"/>
</dbReference>
<evidence type="ECO:0000256" key="4">
    <source>
        <dbReference type="ARBA" id="ARBA00025707"/>
    </source>
</evidence>
<accession>A0A6L6UFT9</accession>
<protein>
    <submittedName>
        <fullName evidence="7">Methyltransferase domain-containing protein</fullName>
    </submittedName>
</protein>
<dbReference type="CDD" id="cd02440">
    <property type="entry name" value="AdoMet_MTases"/>
    <property type="match status" value="1"/>
</dbReference>
<dbReference type="InterPro" id="IPR041698">
    <property type="entry name" value="Methyltransf_25"/>
</dbReference>
<dbReference type="GO" id="GO:0032259">
    <property type="term" value="P:methylation"/>
    <property type="evidence" value="ECO:0007669"/>
    <property type="project" value="UniProtKB-KW"/>
</dbReference>
<dbReference type="PANTHER" id="PTHR44307:SF2">
    <property type="entry name" value="PHOSPHOETHANOLAMINE METHYLTRANSFERASE ISOFORM X1"/>
    <property type="match status" value="1"/>
</dbReference>
<comment type="pathway">
    <text evidence="1">Lipid metabolism.</text>
</comment>
<gene>
    <name evidence="7" type="ORF">GN138_14490</name>
</gene>
<keyword evidence="3 7" id="KW-0808">Transferase</keyword>
<comment type="pathway">
    <text evidence="4">Phospholipid metabolism.</text>
</comment>
<dbReference type="EMBL" id="WOWS01000007">
    <property type="protein sequence ID" value="MUU79657.1"/>
    <property type="molecule type" value="Genomic_DNA"/>
</dbReference>
<comment type="caution">
    <text evidence="7">The sequence shown here is derived from an EMBL/GenBank/DDBJ whole genome shotgun (WGS) entry which is preliminary data.</text>
</comment>
<evidence type="ECO:0000256" key="2">
    <source>
        <dbReference type="ARBA" id="ARBA00022603"/>
    </source>
</evidence>
<evidence type="ECO:0000313" key="7">
    <source>
        <dbReference type="EMBL" id="MUU79657.1"/>
    </source>
</evidence>
<evidence type="ECO:0000259" key="6">
    <source>
        <dbReference type="Pfam" id="PF13649"/>
    </source>
</evidence>
<name>A0A6L6UFT9_9FLAO</name>
<dbReference type="RefSeq" id="WP_157364717.1">
    <property type="nucleotide sequence ID" value="NZ_WOWS01000007.1"/>
</dbReference>
<evidence type="ECO:0000256" key="3">
    <source>
        <dbReference type="ARBA" id="ARBA00022679"/>
    </source>
</evidence>
<dbReference type="AlphaFoldDB" id="A0A6L6UFT9"/>
<sequence length="205" mass="23488">MQLNLDPRKVLSHPIVYTTYQKIVGGYRARKLFVENNVKIKPGQKILDIGCGPGDILEFLPDVDYTGIDLDENYIAQAKKKYGQKGHFKCAGVDGLDLKNNNTFDIVISAGVLHHLTDEQCFNLFKIAVKALKPNGRFISFDGCYIPNQNKISEYFLKKDRGQYVRNQAEYERLSKTYFNSVKSTIDESYFYIPYTSIIMDCKNN</sequence>
<keyword evidence="2 7" id="KW-0489">Methyltransferase</keyword>
<reference evidence="7 8" key="1">
    <citation type="submission" date="2019-12" db="EMBL/GenBank/DDBJ databases">
        <authorList>
            <person name="Li J."/>
        </authorList>
    </citation>
    <scope>NUCLEOTIDE SEQUENCE [LARGE SCALE GENOMIC DNA]</scope>
    <source>
        <strain evidence="7 8">HL2-2</strain>
    </source>
</reference>